<sequence>MKEHDFDITPILAAIQGQDFEPSSRSTQAAGRSQSASQGEVLLTEAERREAISGIVRKGLPRRRGLMGTVLEMSHTLGFKNLLFGVWDCAFLGLLLGLLIWSALLGLLQQSAGRGSSWYMPALSVLVFTLSPLSYQAMQLLVVWKERSFNTAYLLQTCRWSLRQISSVRMLCFGLLSTVASALTSAALEVMTGGALPWLKVMGISFASLFLYALVQLGIDSMASADLAMVLPSLLWLAAGLGLWLGRTRVVSWLLALPTAVSLAAGLLTAVLFLFALACKCLLEPGVGVWLRSSLGKRKAQPWGVAL</sequence>
<dbReference type="Proteomes" id="UP001321748">
    <property type="component" value="Chromosome"/>
</dbReference>
<feature type="compositionally biased region" description="Polar residues" evidence="1">
    <location>
        <begin position="21"/>
        <end position="38"/>
    </location>
</feature>
<name>A0ABM8BDC3_9BIFI</name>
<evidence type="ECO:0000313" key="3">
    <source>
        <dbReference type="EMBL" id="BDR54912.1"/>
    </source>
</evidence>
<feature type="transmembrane region" description="Helical" evidence="2">
    <location>
        <begin position="195"/>
        <end position="215"/>
    </location>
</feature>
<evidence type="ECO:0000256" key="1">
    <source>
        <dbReference type="SAM" id="MobiDB-lite"/>
    </source>
</evidence>
<feature type="transmembrane region" description="Helical" evidence="2">
    <location>
        <begin position="165"/>
        <end position="183"/>
    </location>
</feature>
<feature type="transmembrane region" description="Helical" evidence="2">
    <location>
        <begin position="118"/>
        <end position="144"/>
    </location>
</feature>
<feature type="region of interest" description="Disordered" evidence="1">
    <location>
        <begin position="21"/>
        <end position="40"/>
    </location>
</feature>
<reference evidence="3 4" key="1">
    <citation type="journal article" date="2023" name="Microbiol. Spectr.">
        <title>Symbiosis of Carpenter Bees with Uncharacterized Lactic Acid Bacteria Showing NAD Auxotrophy.</title>
        <authorList>
            <person name="Kawasaki S."/>
            <person name="Ozawa K."/>
            <person name="Mori T."/>
            <person name="Yamamoto A."/>
            <person name="Ito M."/>
            <person name="Ohkuma M."/>
            <person name="Sakamoto M."/>
            <person name="Matsutani M."/>
        </authorList>
    </citation>
    <scope>NUCLEOTIDE SEQUENCE [LARGE SCALE GENOMIC DNA]</scope>
    <source>
        <strain evidence="3 4">KimH</strain>
    </source>
</reference>
<keyword evidence="2" id="KW-1133">Transmembrane helix</keyword>
<evidence type="ECO:0000256" key="2">
    <source>
        <dbReference type="SAM" id="Phobius"/>
    </source>
</evidence>
<keyword evidence="2" id="KW-0472">Membrane</keyword>
<organism evidence="3 4">
    <name type="scientific">Bombiscardovia apis</name>
    <dbReference type="NCBI Taxonomy" id="2932182"/>
    <lineage>
        <taxon>Bacteria</taxon>
        <taxon>Bacillati</taxon>
        <taxon>Actinomycetota</taxon>
        <taxon>Actinomycetes</taxon>
        <taxon>Bifidobacteriales</taxon>
        <taxon>Bifidobacteriaceae</taxon>
        <taxon>Bombiscardovia</taxon>
    </lineage>
</organism>
<protein>
    <submittedName>
        <fullName evidence="3">Uncharacterized protein</fullName>
    </submittedName>
</protein>
<evidence type="ECO:0000313" key="4">
    <source>
        <dbReference type="Proteomes" id="UP001321748"/>
    </source>
</evidence>
<feature type="transmembrane region" description="Helical" evidence="2">
    <location>
        <begin position="227"/>
        <end position="245"/>
    </location>
</feature>
<accession>A0ABM8BDC3</accession>
<feature type="transmembrane region" description="Helical" evidence="2">
    <location>
        <begin position="82"/>
        <end position="106"/>
    </location>
</feature>
<keyword evidence="4" id="KW-1185">Reference proteome</keyword>
<proteinExistence type="predicted"/>
<feature type="transmembrane region" description="Helical" evidence="2">
    <location>
        <begin position="251"/>
        <end position="277"/>
    </location>
</feature>
<dbReference type="RefSeq" id="WP_317642419.1">
    <property type="nucleotide sequence ID" value="NZ_AP026800.1"/>
</dbReference>
<gene>
    <name evidence="3" type="ORF">KIMH_10230</name>
</gene>
<keyword evidence="2" id="KW-0812">Transmembrane</keyword>
<dbReference type="EMBL" id="AP026800">
    <property type="protein sequence ID" value="BDR54912.1"/>
    <property type="molecule type" value="Genomic_DNA"/>
</dbReference>